<accession>A0A846ZQ67</accession>
<feature type="transmembrane region" description="Helical" evidence="2">
    <location>
        <begin position="71"/>
        <end position="89"/>
    </location>
</feature>
<keyword evidence="4" id="KW-1185">Reference proteome</keyword>
<evidence type="ECO:0000256" key="2">
    <source>
        <dbReference type="SAM" id="Phobius"/>
    </source>
</evidence>
<keyword evidence="2" id="KW-0812">Transmembrane</keyword>
<feature type="region of interest" description="Disordered" evidence="1">
    <location>
        <begin position="394"/>
        <end position="417"/>
    </location>
</feature>
<keyword evidence="2" id="KW-0472">Membrane</keyword>
<dbReference type="InterPro" id="IPR011990">
    <property type="entry name" value="TPR-like_helical_dom_sf"/>
</dbReference>
<dbReference type="EMBL" id="JAAZQD010000004">
    <property type="protein sequence ID" value="NKZ39629.1"/>
    <property type="molecule type" value="Genomic_DNA"/>
</dbReference>
<dbReference type="Proteomes" id="UP000541636">
    <property type="component" value="Unassembled WGS sequence"/>
</dbReference>
<dbReference type="RefSeq" id="WP_168609574.1">
    <property type="nucleotide sequence ID" value="NZ_JAAZQD010000004.1"/>
</dbReference>
<reference evidence="3 4" key="1">
    <citation type="journal article" date="2017" name="Int. J. Syst. Evol. Microbiol.">
        <title>Oleiagrimonas citrea sp. nov., a marine bacterium isolated from tidal flat sediment and emended description of the genus Oleiagrimonas Fang et al. 2015 and Oleiagrimonas soli.</title>
        <authorList>
            <person name="Yang S.H."/>
            <person name="Seo H.S."/>
            <person name="Seong C.N."/>
            <person name="Kwon K.K."/>
        </authorList>
    </citation>
    <scope>NUCLEOTIDE SEQUENCE [LARGE SCALE GENOMIC DNA]</scope>
    <source>
        <strain evidence="3 4">MEBiC09124</strain>
    </source>
</reference>
<keyword evidence="2" id="KW-1133">Transmembrane helix</keyword>
<dbReference type="AlphaFoldDB" id="A0A846ZQ67"/>
<dbReference type="Gene3D" id="1.25.40.10">
    <property type="entry name" value="Tetratricopeptide repeat domain"/>
    <property type="match status" value="2"/>
</dbReference>
<feature type="compositionally biased region" description="Polar residues" evidence="1">
    <location>
        <begin position="56"/>
        <end position="65"/>
    </location>
</feature>
<feature type="compositionally biased region" description="Polar residues" evidence="1">
    <location>
        <begin position="399"/>
        <end position="417"/>
    </location>
</feature>
<evidence type="ECO:0000256" key="1">
    <source>
        <dbReference type="SAM" id="MobiDB-lite"/>
    </source>
</evidence>
<feature type="region of interest" description="Disordered" evidence="1">
    <location>
        <begin position="1"/>
        <end position="67"/>
    </location>
</feature>
<feature type="compositionally biased region" description="Polar residues" evidence="1">
    <location>
        <begin position="1"/>
        <end position="10"/>
    </location>
</feature>
<evidence type="ECO:0000313" key="4">
    <source>
        <dbReference type="Proteomes" id="UP000541636"/>
    </source>
</evidence>
<protein>
    <recommendedName>
        <fullName evidence="5">Tetratricopeptide repeat protein</fullName>
    </recommendedName>
</protein>
<evidence type="ECO:0000313" key="3">
    <source>
        <dbReference type="EMBL" id="NKZ39629.1"/>
    </source>
</evidence>
<feature type="compositionally biased region" description="Low complexity" evidence="1">
    <location>
        <begin position="27"/>
        <end position="43"/>
    </location>
</feature>
<evidence type="ECO:0008006" key="5">
    <source>
        <dbReference type="Google" id="ProtNLM"/>
    </source>
</evidence>
<name>A0A846ZQ67_9GAMM</name>
<comment type="caution">
    <text evidence="3">The sequence shown here is derived from an EMBL/GenBank/DDBJ whole genome shotgun (WGS) entry which is preliminary data.</text>
</comment>
<dbReference type="SMART" id="SM00028">
    <property type="entry name" value="TPR"/>
    <property type="match status" value="6"/>
</dbReference>
<organism evidence="3 4">
    <name type="scientific">Oleiagrimonas citrea</name>
    <dbReference type="NCBI Taxonomy" id="1665687"/>
    <lineage>
        <taxon>Bacteria</taxon>
        <taxon>Pseudomonadati</taxon>
        <taxon>Pseudomonadota</taxon>
        <taxon>Gammaproteobacteria</taxon>
        <taxon>Lysobacterales</taxon>
        <taxon>Rhodanobacteraceae</taxon>
        <taxon>Oleiagrimonas</taxon>
    </lineage>
</organism>
<dbReference type="InterPro" id="IPR019734">
    <property type="entry name" value="TPR_rpt"/>
</dbReference>
<gene>
    <name evidence="3" type="ORF">HF690_11780</name>
</gene>
<sequence>MGEQRNSGSRGRTEPSLGDLDELHGRSSSAPPSSSAPSPSESEMVLPGETRKRSRASTPSAPTRSGSRRGWLWPLLAVILLALGTLAWVKQDALRSLFPRTQLNSLLARADKAYAAGHLEGNQGDSARELYEAVRALEPDNEQANAGLRKVGEAELKRARDAMAKGDYADAQSALEDARELLGGGDAVHAVSQKLLQARQSQAQTDALITQAQQALAQGKLDGDQGAARLFRQALKADPDNAVARHGLDKVGDALAGQARSALDNGQLDQADDLIGEIASLMPGYGDLPSLRAHLAQAKQQSEAAIQQHLQQARDALRAGSFTGDGSDNALAQFQAVLKLDPDNAQAKAGVGQVAQALILRANASIDAEDFKQASALLDQAAKLAPHSADLAAARSRLTDQQQTASGQDQAATPLTPKQQARIDGLLKRAKAALDAGDIMLPPGASAYDLYSEVLNIDGNNRAALAGLQGLAAHATTRFDQAMNQGDLAQADKMLKVLEQLVPGDAAQTGMRRRLASAWLDQAENSLNQGNRAAARQAVEAAARLRPDAQRLQALRSRIGNGNG</sequence>
<dbReference type="SUPFAM" id="SSF48452">
    <property type="entry name" value="TPR-like"/>
    <property type="match status" value="1"/>
</dbReference>
<proteinExistence type="predicted"/>